<evidence type="ECO:0000259" key="2">
    <source>
        <dbReference type="Pfam" id="PF05569"/>
    </source>
</evidence>
<dbReference type="EMBL" id="LWMH01000001">
    <property type="protein sequence ID" value="KZS44811.1"/>
    <property type="molecule type" value="Genomic_DNA"/>
</dbReference>
<reference evidence="3" key="1">
    <citation type="journal article" date="2016" name="Genome Announc.">
        <title>Draft genomes of two strains of Paenibacillus glucanolyticus with capability to degrade lignocellulose.</title>
        <authorList>
            <person name="Mathews S.L."/>
            <person name="Pawlak J."/>
            <person name="Grunden A.M."/>
        </authorList>
    </citation>
    <scope>NUCLEOTIDE SEQUENCE [LARGE SCALE GENOMIC DNA]</scope>
    <source>
        <strain evidence="3">SLM1</strain>
    </source>
</reference>
<dbReference type="Proteomes" id="UP000076796">
    <property type="component" value="Unassembled WGS sequence"/>
</dbReference>
<feature type="transmembrane region" description="Helical" evidence="1">
    <location>
        <begin position="12"/>
        <end position="31"/>
    </location>
</feature>
<dbReference type="PANTHER" id="PTHR34978">
    <property type="entry name" value="POSSIBLE SENSOR-TRANSDUCER PROTEIN BLAR"/>
    <property type="match status" value="1"/>
</dbReference>
<feature type="domain" description="Peptidase M56" evidence="2">
    <location>
        <begin position="67"/>
        <end position="248"/>
    </location>
</feature>
<sequence>MNKPNDFSHNPKISLTIALLICATVLLQMGYNVLHQIKDVPSDSDITPLMMSTIRDALFNHEIFINAFIAYSLIILSYQTIKQFFLYRSWGKFVSSNELPDLSIYYTEKNVDLNCRIKVVSDSRKIAVTSGFFKPFIVLSTGLINHFNEEKLNAIILHESFHCLKRHPLHNVMLCISSKSLIYVPIVKELVQYYQIWMELNADRFAIAKMGSESPLGHVLLDLIKNQTVKTPGYGLHFSHTAINYRIQQLMDPERQLQVMVFRKKALYASLIVPVLMGIIIIMECI</sequence>
<protein>
    <recommendedName>
        <fullName evidence="2">Peptidase M56 domain-containing protein</fullName>
    </recommendedName>
</protein>
<gene>
    <name evidence="3" type="ORF">AWU65_02130</name>
</gene>
<organism evidence="3 4">
    <name type="scientific">Paenibacillus glucanolyticus</name>
    <dbReference type="NCBI Taxonomy" id="59843"/>
    <lineage>
        <taxon>Bacteria</taxon>
        <taxon>Bacillati</taxon>
        <taxon>Bacillota</taxon>
        <taxon>Bacilli</taxon>
        <taxon>Bacillales</taxon>
        <taxon>Paenibacillaceae</taxon>
        <taxon>Paenibacillus</taxon>
    </lineage>
</organism>
<comment type="caution">
    <text evidence="3">The sequence shown here is derived from an EMBL/GenBank/DDBJ whole genome shotgun (WGS) entry which is preliminary data.</text>
</comment>
<evidence type="ECO:0000256" key="1">
    <source>
        <dbReference type="SAM" id="Phobius"/>
    </source>
</evidence>
<feature type="transmembrane region" description="Helical" evidence="1">
    <location>
        <begin position="58"/>
        <end position="78"/>
    </location>
</feature>
<dbReference type="AlphaFoldDB" id="A0A163G9N8"/>
<dbReference type="CDD" id="cd07326">
    <property type="entry name" value="M56_BlaR1_MecR1_like"/>
    <property type="match status" value="1"/>
</dbReference>
<dbReference type="InterPro" id="IPR052173">
    <property type="entry name" value="Beta-lactam_resp_regulator"/>
</dbReference>
<dbReference type="Gene3D" id="3.30.2010.10">
    <property type="entry name" value="Metalloproteases ('zincins'), catalytic domain"/>
    <property type="match status" value="1"/>
</dbReference>
<keyword evidence="1" id="KW-0472">Membrane</keyword>
<dbReference type="Pfam" id="PF05569">
    <property type="entry name" value="Peptidase_M56"/>
    <property type="match status" value="1"/>
</dbReference>
<name>A0A163G9N8_9BACL</name>
<evidence type="ECO:0000313" key="4">
    <source>
        <dbReference type="Proteomes" id="UP000076796"/>
    </source>
</evidence>
<keyword evidence="4" id="KW-1185">Reference proteome</keyword>
<proteinExistence type="predicted"/>
<feature type="transmembrane region" description="Helical" evidence="1">
    <location>
        <begin position="266"/>
        <end position="283"/>
    </location>
</feature>
<accession>A0A163G9N8</accession>
<keyword evidence="1" id="KW-0812">Transmembrane</keyword>
<dbReference type="OrthoDB" id="2448482at2"/>
<keyword evidence="1" id="KW-1133">Transmembrane helix</keyword>
<dbReference type="PANTHER" id="PTHR34978:SF3">
    <property type="entry name" value="SLR0241 PROTEIN"/>
    <property type="match status" value="1"/>
</dbReference>
<dbReference type="InterPro" id="IPR008756">
    <property type="entry name" value="Peptidase_M56"/>
</dbReference>
<evidence type="ECO:0000313" key="3">
    <source>
        <dbReference type="EMBL" id="KZS44811.1"/>
    </source>
</evidence>
<dbReference type="RefSeq" id="WP_051449140.1">
    <property type="nucleotide sequence ID" value="NZ_JBCMWP010000019.1"/>
</dbReference>